<dbReference type="FunCoup" id="A0A067QJY3">
    <property type="interactions" value="2195"/>
</dbReference>
<dbReference type="InterPro" id="IPR036691">
    <property type="entry name" value="Endo/exonu/phosph_ase_sf"/>
</dbReference>
<organism evidence="16 17">
    <name type="scientific">Zootermopsis nevadensis</name>
    <name type="common">Dampwood termite</name>
    <dbReference type="NCBI Taxonomy" id="136037"/>
    <lineage>
        <taxon>Eukaryota</taxon>
        <taxon>Metazoa</taxon>
        <taxon>Ecdysozoa</taxon>
        <taxon>Arthropoda</taxon>
        <taxon>Hexapoda</taxon>
        <taxon>Insecta</taxon>
        <taxon>Pterygota</taxon>
        <taxon>Neoptera</taxon>
        <taxon>Polyneoptera</taxon>
        <taxon>Dictyoptera</taxon>
        <taxon>Blattodea</taxon>
        <taxon>Blattoidea</taxon>
        <taxon>Termitoidae</taxon>
        <taxon>Termopsidae</taxon>
        <taxon>Zootermopsis</taxon>
    </lineage>
</organism>
<dbReference type="GO" id="GO:0004535">
    <property type="term" value="F:poly(A)-specific ribonuclease activity"/>
    <property type="evidence" value="ECO:0007669"/>
    <property type="project" value="UniProtKB-ARBA"/>
</dbReference>
<evidence type="ECO:0000256" key="7">
    <source>
        <dbReference type="ARBA" id="ARBA00022801"/>
    </source>
</evidence>
<dbReference type="EMBL" id="KK853378">
    <property type="protein sequence ID" value="KDR08025.1"/>
    <property type="molecule type" value="Genomic_DNA"/>
</dbReference>
<dbReference type="InterPro" id="IPR005135">
    <property type="entry name" value="Endo/exonuclease/phosphatase"/>
</dbReference>
<comment type="cofactor">
    <cofactor evidence="1">
        <name>Mg(2+)</name>
        <dbReference type="ChEBI" id="CHEBI:18420"/>
    </cofactor>
</comment>
<name>A0A067QJY3_ZOONE</name>
<dbReference type="Proteomes" id="UP000027135">
    <property type="component" value="Unassembled WGS sequence"/>
</dbReference>
<dbReference type="GO" id="GO:0006397">
    <property type="term" value="P:mRNA processing"/>
    <property type="evidence" value="ECO:0007669"/>
    <property type="project" value="UniProtKB-KW"/>
</dbReference>
<accession>A0A067QJY3</accession>
<keyword evidence="17" id="KW-1185">Reference proteome</keyword>
<reference evidence="16 17" key="1">
    <citation type="journal article" date="2014" name="Nat. Commun.">
        <title>Molecular traces of alternative social organization in a termite genome.</title>
        <authorList>
            <person name="Terrapon N."/>
            <person name="Li C."/>
            <person name="Robertson H.M."/>
            <person name="Ji L."/>
            <person name="Meng X."/>
            <person name="Booth W."/>
            <person name="Chen Z."/>
            <person name="Childers C.P."/>
            <person name="Glastad K.M."/>
            <person name="Gokhale K."/>
            <person name="Gowin J."/>
            <person name="Gronenberg W."/>
            <person name="Hermansen R.A."/>
            <person name="Hu H."/>
            <person name="Hunt B.G."/>
            <person name="Huylmans A.K."/>
            <person name="Khalil S.M."/>
            <person name="Mitchell R.D."/>
            <person name="Munoz-Torres M.C."/>
            <person name="Mustard J.A."/>
            <person name="Pan H."/>
            <person name="Reese J.T."/>
            <person name="Scharf M.E."/>
            <person name="Sun F."/>
            <person name="Vogel H."/>
            <person name="Xiao J."/>
            <person name="Yang W."/>
            <person name="Yang Z."/>
            <person name="Yang Z."/>
            <person name="Zhou J."/>
            <person name="Zhu J."/>
            <person name="Brent C.S."/>
            <person name="Elsik C.G."/>
            <person name="Goodisman M.A."/>
            <person name="Liberles D.A."/>
            <person name="Roe R.M."/>
            <person name="Vargo E.L."/>
            <person name="Vilcinskas A."/>
            <person name="Wang J."/>
            <person name="Bornberg-Bauer E."/>
            <person name="Korb J."/>
            <person name="Zhang G."/>
            <person name="Liebig J."/>
        </authorList>
    </citation>
    <scope>NUCLEOTIDE SEQUENCE [LARGE SCALE GENOMIC DNA]</scope>
    <source>
        <tissue evidence="16">Whole organism</tissue>
    </source>
</reference>
<evidence type="ECO:0000256" key="8">
    <source>
        <dbReference type="ARBA" id="ARBA00022839"/>
    </source>
</evidence>
<sequence length="593" mass="66710">MCVMRLQSVLKLVNTRLAVFPVRFFETRQKMQNAYIRYQDGADQFQLSFQLKNELLGVDRQFNFSRQLSEKVNDFLARITSSIERNANKKKKRKGTCEKEQEEESSKIHVNLLHGGEVVSGDQACKDILFDNGLCLQILDTVFSVILNAPWVALITLPSSIMAGFPAYPLKLEVLFADKSDCSFCWYKNTSVTVGKKVPANWVEVGSGYYFVPSISDIGCFLKLVCVPQNGSVCGPISEVVSTNPVEAGPGACPFELRHAFTKEWLNGQKFRVVSYNILADLYADSEVSRKQLYPYCPPYALSIDYRKQLILKELLGYNADIICLQEVDYKVFSNDLIPTLSSVGYSGVFHKKGGAVSEGLACIFHKSRFKCVSSHNIHLAEELKSNPLFADIWNKVKDYEALVSRIIERTTCSEFVVLDSVDDSNERIIVANTHQYFHPDADHIRLLQSGMTVTFLEHLVAQATAENQAKRVSYVFCGDFNSTPECGVYRLITTQYVPEDCIDWTSNKDEEVKGVSLSHSLHLASVYGTPEFTNFTVGFAGCLDYIFYQSNRLNVDQVIPLPSIEELQQYVALPSVVFPSDHVALVADLSWK</sequence>
<keyword evidence="8" id="KW-0269">Exonuclease</keyword>
<keyword evidence="9" id="KW-0460">Magnesium</keyword>
<evidence type="ECO:0000256" key="4">
    <source>
        <dbReference type="ARBA" id="ARBA00022664"/>
    </source>
</evidence>
<dbReference type="OMA" id="FRLKSAC"/>
<evidence type="ECO:0000256" key="9">
    <source>
        <dbReference type="ARBA" id="ARBA00022842"/>
    </source>
</evidence>
<feature type="domain" description="Endonuclease/exonuclease/phosphatase" evidence="14">
    <location>
        <begin position="275"/>
        <end position="583"/>
    </location>
</feature>
<dbReference type="Gene3D" id="3.60.10.10">
    <property type="entry name" value="Endonuclease/exonuclease/phosphatase"/>
    <property type="match status" value="1"/>
</dbReference>
<evidence type="ECO:0000256" key="1">
    <source>
        <dbReference type="ARBA" id="ARBA00001946"/>
    </source>
</evidence>
<proteinExistence type="predicted"/>
<comment type="subcellular location">
    <subcellularLocation>
        <location evidence="2">Mitochondrion matrix</location>
    </subcellularLocation>
</comment>
<evidence type="ECO:0000256" key="13">
    <source>
        <dbReference type="ARBA" id="ARBA00083541"/>
    </source>
</evidence>
<evidence type="ECO:0000256" key="10">
    <source>
        <dbReference type="ARBA" id="ARBA00022946"/>
    </source>
</evidence>
<keyword evidence="10" id="KW-0809">Transit peptide</keyword>
<dbReference type="PANTHER" id="PTHR12121">
    <property type="entry name" value="CARBON CATABOLITE REPRESSOR PROTEIN 4"/>
    <property type="match status" value="1"/>
</dbReference>
<dbReference type="InParanoid" id="A0A067QJY3"/>
<keyword evidence="3" id="KW-0597">Phosphoprotein</keyword>
<evidence type="ECO:0000259" key="14">
    <source>
        <dbReference type="Pfam" id="PF03372"/>
    </source>
</evidence>
<dbReference type="PANTHER" id="PTHR12121:SF37">
    <property type="entry name" value="2',5'-PHOSPHODIESTERASE 12"/>
    <property type="match status" value="1"/>
</dbReference>
<keyword evidence="11" id="KW-0496">Mitochondrion</keyword>
<dbReference type="AlphaFoldDB" id="A0A067QJY3"/>
<evidence type="ECO:0000256" key="2">
    <source>
        <dbReference type="ARBA" id="ARBA00004305"/>
    </source>
</evidence>
<dbReference type="SUPFAM" id="SSF56219">
    <property type="entry name" value="DNase I-like"/>
    <property type="match status" value="1"/>
</dbReference>
<dbReference type="OrthoDB" id="412787at2759"/>
<keyword evidence="4" id="KW-0507">mRNA processing</keyword>
<dbReference type="eggNOG" id="KOG0620">
    <property type="taxonomic scope" value="Eukaryota"/>
</dbReference>
<evidence type="ECO:0000313" key="17">
    <source>
        <dbReference type="Proteomes" id="UP000027135"/>
    </source>
</evidence>
<keyword evidence="5" id="KW-0540">Nuclease</keyword>
<feature type="domain" description="2',5'-phosphodiesterase 12-like N-terminal" evidence="15">
    <location>
        <begin position="152"/>
        <end position="247"/>
    </location>
</feature>
<evidence type="ECO:0000256" key="3">
    <source>
        <dbReference type="ARBA" id="ARBA00022553"/>
    </source>
</evidence>
<evidence type="ECO:0000259" key="15">
    <source>
        <dbReference type="Pfam" id="PF21171"/>
    </source>
</evidence>
<dbReference type="GO" id="GO:0046872">
    <property type="term" value="F:metal ion binding"/>
    <property type="evidence" value="ECO:0007669"/>
    <property type="project" value="UniProtKB-KW"/>
</dbReference>
<gene>
    <name evidence="16" type="ORF">L798_02318</name>
</gene>
<protein>
    <recommendedName>
        <fullName evidence="12">2',5'-phosphodiesterase 12</fullName>
    </recommendedName>
    <alternativeName>
        <fullName evidence="13">Mitochondrial deadenylase</fullName>
    </alternativeName>
</protein>
<dbReference type="Pfam" id="PF03372">
    <property type="entry name" value="Exo_endo_phos"/>
    <property type="match status" value="1"/>
</dbReference>
<evidence type="ECO:0000256" key="11">
    <source>
        <dbReference type="ARBA" id="ARBA00023128"/>
    </source>
</evidence>
<evidence type="ECO:0000313" key="16">
    <source>
        <dbReference type="EMBL" id="KDR08025.1"/>
    </source>
</evidence>
<dbReference type="GO" id="GO:0000288">
    <property type="term" value="P:nuclear-transcribed mRNA catabolic process, deadenylation-dependent decay"/>
    <property type="evidence" value="ECO:0007669"/>
    <property type="project" value="TreeGrafter"/>
</dbReference>
<dbReference type="FunFam" id="3.60.10.10:FF:000018">
    <property type="entry name" value="2',5'-phosphodiesterase 12"/>
    <property type="match status" value="1"/>
</dbReference>
<evidence type="ECO:0000256" key="6">
    <source>
        <dbReference type="ARBA" id="ARBA00022723"/>
    </source>
</evidence>
<evidence type="ECO:0000256" key="5">
    <source>
        <dbReference type="ARBA" id="ARBA00022722"/>
    </source>
</evidence>
<dbReference type="InterPro" id="IPR048821">
    <property type="entry name" value="PDE12-like_N"/>
</dbReference>
<keyword evidence="6" id="KW-0479">Metal-binding</keyword>
<dbReference type="InterPro" id="IPR050410">
    <property type="entry name" value="CCR4/nocturin_mRNA_transcr"/>
</dbReference>
<keyword evidence="7" id="KW-0378">Hydrolase</keyword>
<dbReference type="GO" id="GO:0005759">
    <property type="term" value="C:mitochondrial matrix"/>
    <property type="evidence" value="ECO:0007669"/>
    <property type="project" value="UniProtKB-SubCell"/>
</dbReference>
<dbReference type="STRING" id="136037.A0A067QJY3"/>
<evidence type="ECO:0000256" key="12">
    <source>
        <dbReference type="ARBA" id="ARBA00072755"/>
    </source>
</evidence>
<dbReference type="Pfam" id="PF21171">
    <property type="entry name" value="PDE12-like_N"/>
    <property type="match status" value="1"/>
</dbReference>